<dbReference type="Pfam" id="PF04145">
    <property type="entry name" value="Ctr"/>
    <property type="match status" value="1"/>
</dbReference>
<evidence type="ECO:0000313" key="7">
    <source>
        <dbReference type="Proteomes" id="UP001166093"/>
    </source>
</evidence>
<proteinExistence type="inferred from homology"/>
<feature type="transmembrane region" description="Helical" evidence="5">
    <location>
        <begin position="61"/>
        <end position="81"/>
    </location>
</feature>
<keyword evidence="5" id="KW-0406">Ion transport</keyword>
<comment type="subcellular location">
    <subcellularLocation>
        <location evidence="1">Late endosome membrane</location>
        <topology evidence="1">Multi-pass membrane protein</topology>
    </subcellularLocation>
    <subcellularLocation>
        <location evidence="5">Membrane</location>
        <topology evidence="5">Multi-pass membrane protein</topology>
    </subcellularLocation>
</comment>
<feature type="non-terminal residue" evidence="6">
    <location>
        <position position="170"/>
    </location>
</feature>
<dbReference type="PANTHER" id="PTHR12483">
    <property type="entry name" value="SOLUTE CARRIER FAMILY 31 COPPER TRANSPORTERS"/>
    <property type="match status" value="1"/>
</dbReference>
<sequence length="170" mass="19209">MPVSVLQERNALNSSPDTFKGPVWARQFLDYADSPRELCILGTVVSLNLYAQYFLRRNKNVTGMVVSVLVVLLMTVFYELLKIWKVSLDSRSKPPSLLDSVSRTTLVETVSESSAWLLFHVLQTVIHVVQVVLSYMLMLCIMSYNVWIFLGVVVGSGIGYFVAYPLLIRL</sequence>
<dbReference type="InterPro" id="IPR007274">
    <property type="entry name" value="Cop_transporter"/>
</dbReference>
<keyword evidence="2 5" id="KW-0812">Transmembrane</keyword>
<feature type="transmembrane region" description="Helical" evidence="5">
    <location>
        <begin position="116"/>
        <end position="138"/>
    </location>
</feature>
<comment type="similarity">
    <text evidence="5">Belongs to the copper transporter (Ctr) (TC 1.A.56) family. SLC31A subfamily.</text>
</comment>
<evidence type="ECO:0000256" key="3">
    <source>
        <dbReference type="ARBA" id="ARBA00022989"/>
    </source>
</evidence>
<keyword evidence="5" id="KW-0186">Copper</keyword>
<evidence type="ECO:0000256" key="2">
    <source>
        <dbReference type="ARBA" id="ARBA00022692"/>
    </source>
</evidence>
<gene>
    <name evidence="6" type="primary">Slc31a2</name>
    <name evidence="6" type="ORF">GTO93_0002804</name>
</gene>
<organism evidence="6 7">
    <name type="scientific">Polyodon spathula</name>
    <name type="common">North American paddlefish</name>
    <name type="synonym">Squalus spathula</name>
    <dbReference type="NCBI Taxonomy" id="7913"/>
    <lineage>
        <taxon>Eukaryota</taxon>
        <taxon>Metazoa</taxon>
        <taxon>Chordata</taxon>
        <taxon>Craniata</taxon>
        <taxon>Vertebrata</taxon>
        <taxon>Euteleostomi</taxon>
        <taxon>Actinopterygii</taxon>
        <taxon>Chondrostei</taxon>
        <taxon>Acipenseriformes</taxon>
        <taxon>Polyodontidae</taxon>
        <taxon>Polyodon</taxon>
    </lineage>
</organism>
<keyword evidence="7" id="KW-1185">Reference proteome</keyword>
<comment type="caution">
    <text evidence="6">The sequence shown here is derived from an EMBL/GenBank/DDBJ whole genome shotgun (WGS) entry which is preliminary data.</text>
</comment>
<evidence type="ECO:0000256" key="1">
    <source>
        <dbReference type="ARBA" id="ARBA00004107"/>
    </source>
</evidence>
<keyword evidence="3 5" id="KW-1133">Transmembrane helix</keyword>
<dbReference type="PANTHER" id="PTHR12483:SF8">
    <property type="entry name" value="PROTEIN SLC31A2"/>
    <property type="match status" value="1"/>
</dbReference>
<keyword evidence="5" id="KW-0187">Copper transport</keyword>
<feature type="non-terminal residue" evidence="6">
    <location>
        <position position="1"/>
    </location>
</feature>
<dbReference type="Proteomes" id="UP001166093">
    <property type="component" value="Unassembled WGS sequence"/>
</dbReference>
<evidence type="ECO:0000256" key="4">
    <source>
        <dbReference type="ARBA" id="ARBA00023136"/>
    </source>
</evidence>
<keyword evidence="5" id="KW-0813">Transport</keyword>
<protein>
    <recommendedName>
        <fullName evidence="5">Copper transport protein</fullName>
    </recommendedName>
</protein>
<evidence type="ECO:0000256" key="5">
    <source>
        <dbReference type="RuleBase" id="RU367022"/>
    </source>
</evidence>
<dbReference type="EMBL" id="JAAWVQ010047541">
    <property type="protein sequence ID" value="MBN3275080.1"/>
    <property type="molecule type" value="Genomic_DNA"/>
</dbReference>
<accession>A0ABS2XLC2</accession>
<feature type="transmembrane region" description="Helical" evidence="5">
    <location>
        <begin position="144"/>
        <end position="167"/>
    </location>
</feature>
<reference evidence="6" key="1">
    <citation type="journal article" date="2021" name="Cell">
        <title>Tracing the genetic footprints of vertebrate landing in non-teleost ray-finned fishes.</title>
        <authorList>
            <person name="Bi X."/>
            <person name="Wang K."/>
            <person name="Yang L."/>
            <person name="Pan H."/>
            <person name="Jiang H."/>
            <person name="Wei Q."/>
            <person name="Fang M."/>
            <person name="Yu H."/>
            <person name="Zhu C."/>
            <person name="Cai Y."/>
            <person name="He Y."/>
            <person name="Gan X."/>
            <person name="Zeng H."/>
            <person name="Yu D."/>
            <person name="Zhu Y."/>
            <person name="Jiang H."/>
            <person name="Qiu Q."/>
            <person name="Yang H."/>
            <person name="Zhang Y.E."/>
            <person name="Wang W."/>
            <person name="Zhu M."/>
            <person name="He S."/>
            <person name="Zhang G."/>
        </authorList>
    </citation>
    <scope>NUCLEOTIDE SEQUENCE</scope>
    <source>
        <strain evidence="6">Pddl_001</strain>
    </source>
</reference>
<keyword evidence="4 5" id="KW-0472">Membrane</keyword>
<evidence type="ECO:0000313" key="6">
    <source>
        <dbReference type="EMBL" id="MBN3275080.1"/>
    </source>
</evidence>
<name>A0ABS2XLC2_POLSP</name>